<dbReference type="GeneID" id="47559750"/>
<proteinExistence type="predicted"/>
<name>A0A7Y1A6V3_PSEVE</name>
<keyword evidence="5" id="KW-1185">Reference proteome</keyword>
<dbReference type="Proteomes" id="UP000614123">
    <property type="component" value="Unassembled WGS sequence"/>
</dbReference>
<dbReference type="EMBL" id="JAEILD010000086">
    <property type="protein sequence ID" value="MBI6650758.1"/>
    <property type="molecule type" value="Genomic_DNA"/>
</dbReference>
<dbReference type="AlphaFoldDB" id="A0A7Y1A6V3"/>
<reference evidence="2 5" key="2">
    <citation type="submission" date="2020-12" db="EMBL/GenBank/DDBJ databases">
        <title>Comparative genomic insights into the epidemiology and virulence of plant pathogenic Pseudomonads from Turkey.</title>
        <authorList>
            <person name="Dillon M."/>
            <person name="Ruiz-Bedoya T."/>
            <person name="Bendalovic-Torma C."/>
            <person name="Guttman K.M."/>
            <person name="Kwak H."/>
            <person name="Middleton M.A."/>
            <person name="Wang P.W."/>
            <person name="Horuz S."/>
            <person name="Aysan Y."/>
            <person name="Guttman D.S."/>
        </authorList>
    </citation>
    <scope>NUCLEOTIDE SEQUENCE [LARGE SCALE GENOMIC DNA]</scope>
    <source>
        <strain evidence="2 5">S4_EA_3a</strain>
    </source>
</reference>
<organism evidence="3 4">
    <name type="scientific">Pseudomonas veronii</name>
    <dbReference type="NCBI Taxonomy" id="76761"/>
    <lineage>
        <taxon>Bacteria</taxon>
        <taxon>Pseudomonadati</taxon>
        <taxon>Pseudomonadota</taxon>
        <taxon>Gammaproteobacteria</taxon>
        <taxon>Pseudomonadales</taxon>
        <taxon>Pseudomonadaceae</taxon>
        <taxon>Pseudomonas</taxon>
    </lineage>
</organism>
<evidence type="ECO:0000313" key="5">
    <source>
        <dbReference type="Proteomes" id="UP000614123"/>
    </source>
</evidence>
<evidence type="ECO:0000313" key="4">
    <source>
        <dbReference type="Proteomes" id="UP000537729"/>
    </source>
</evidence>
<dbReference type="RefSeq" id="WP_164887046.1">
    <property type="nucleotide sequence ID" value="NZ_CP018420.1"/>
</dbReference>
<reference evidence="3 4" key="1">
    <citation type="journal article" date="2020" name="Front. Microbiol.">
        <title>Genetic Organization of the aprX-lipA2 Operon Affects the Proteolytic Potential of Pseudomonas Species in Milk.</title>
        <authorList>
            <person name="Maier C."/>
            <person name="Huptas C."/>
            <person name="von Neubeck M."/>
            <person name="Scherer S."/>
            <person name="Wenning M."/>
            <person name="Lucking G."/>
        </authorList>
    </citation>
    <scope>NUCLEOTIDE SEQUENCE [LARGE SCALE GENOMIC DNA]</scope>
    <source>
        <strain evidence="3 4">DSM 16272</strain>
    </source>
</reference>
<feature type="compositionally biased region" description="Pro residues" evidence="1">
    <location>
        <begin position="18"/>
        <end position="27"/>
    </location>
</feature>
<dbReference type="Proteomes" id="UP000537729">
    <property type="component" value="Unassembled WGS sequence"/>
</dbReference>
<accession>A0A7Y1A6V3</accession>
<feature type="region of interest" description="Disordered" evidence="1">
    <location>
        <begin position="1"/>
        <end position="55"/>
    </location>
</feature>
<evidence type="ECO:0000313" key="3">
    <source>
        <dbReference type="EMBL" id="NMY10235.1"/>
    </source>
</evidence>
<dbReference type="EMBL" id="JAAQWG010000024">
    <property type="protein sequence ID" value="NMY10235.1"/>
    <property type="molecule type" value="Genomic_DNA"/>
</dbReference>
<evidence type="ECO:0000256" key="1">
    <source>
        <dbReference type="SAM" id="MobiDB-lite"/>
    </source>
</evidence>
<comment type="caution">
    <text evidence="3">The sequence shown here is derived from an EMBL/GenBank/DDBJ whole genome shotgun (WGS) entry which is preliminary data.</text>
</comment>
<protein>
    <submittedName>
        <fullName evidence="3">Uncharacterized protein</fullName>
    </submittedName>
</protein>
<evidence type="ECO:0000313" key="2">
    <source>
        <dbReference type="EMBL" id="MBI6650758.1"/>
    </source>
</evidence>
<gene>
    <name evidence="3" type="ORF">HBO38_17525</name>
    <name evidence="2" type="ORF">YA0849_17300</name>
</gene>
<sequence length="55" mass="6053">MNIPIPAQTPDPNIDKPTLPPTEPAAPPEEEPPQDPPVRVEEPSAQCYPLTITRR</sequence>